<feature type="region of interest" description="Disordered" evidence="12">
    <location>
        <begin position="1"/>
        <end position="99"/>
    </location>
</feature>
<dbReference type="GO" id="GO:0005694">
    <property type="term" value="C:chromosome"/>
    <property type="evidence" value="ECO:0007669"/>
    <property type="project" value="UniProtKB-SubCell"/>
</dbReference>
<evidence type="ECO:0000259" key="13">
    <source>
        <dbReference type="Pfam" id="PF13476"/>
    </source>
</evidence>
<protein>
    <recommendedName>
        <fullName evidence="13">Rad50/SbcC-type AAA domain-containing protein</fullName>
    </recommendedName>
</protein>
<evidence type="ECO:0000256" key="11">
    <source>
        <dbReference type="ARBA" id="ARBA00023242"/>
    </source>
</evidence>
<name>F0ZW21_DICPU</name>
<evidence type="ECO:0000256" key="8">
    <source>
        <dbReference type="ARBA" id="ARBA00023054"/>
    </source>
</evidence>
<evidence type="ECO:0000256" key="12">
    <source>
        <dbReference type="SAM" id="MobiDB-lite"/>
    </source>
</evidence>
<dbReference type="VEuPathDB" id="AmoebaDB:DICPUDRAFT_39291"/>
<keyword evidence="6" id="KW-0227">DNA damage</keyword>
<keyword evidence="10" id="KW-0234">DNA repair</keyword>
<dbReference type="Proteomes" id="UP000001064">
    <property type="component" value="Unassembled WGS sequence"/>
</dbReference>
<dbReference type="GO" id="GO:0005524">
    <property type="term" value="F:ATP binding"/>
    <property type="evidence" value="ECO:0007669"/>
    <property type="project" value="UniProtKB-KW"/>
</dbReference>
<keyword evidence="15" id="KW-1185">Reference proteome</keyword>
<evidence type="ECO:0000256" key="9">
    <source>
        <dbReference type="ARBA" id="ARBA00023172"/>
    </source>
</evidence>
<comment type="similarity">
    <text evidence="3">Belongs to the SMC family. SMC6 subfamily.</text>
</comment>
<organism evidence="14 15">
    <name type="scientific">Dictyostelium purpureum</name>
    <name type="common">Slime mold</name>
    <dbReference type="NCBI Taxonomy" id="5786"/>
    <lineage>
        <taxon>Eukaryota</taxon>
        <taxon>Amoebozoa</taxon>
        <taxon>Evosea</taxon>
        <taxon>Eumycetozoa</taxon>
        <taxon>Dictyostelia</taxon>
        <taxon>Dictyosteliales</taxon>
        <taxon>Dictyosteliaceae</taxon>
        <taxon>Dictyostelium</taxon>
    </lineage>
</organism>
<proteinExistence type="inferred from homology"/>
<sequence length="307" mass="34020">MIESTQNNERPIKHQKIVKESDDEEEIISKKRTTTTSTNRKGPIVKESEDEESGSDSESESGSESGSGSESESESDSGSDSDDSDAENTKIREEAELRKLSTDPEAGIIESITLENFMCHRHFHISFGSNVNFISGENGSGKSAVMIALIIALGAKASFTNRGSKITDLIRTDTNHSLIKVVLRNRGPEAYQPEKYGNSIVIERRINRNGGSGYKIKDHTGKVTISEKFTELSLILEQFNIQIDNPMSILTQDTSRQFLNSATASEKYKLFLTATQLDKMTKDYTATKENIDRINNHIIAKAQVCSK</sequence>
<evidence type="ECO:0000256" key="6">
    <source>
        <dbReference type="ARBA" id="ARBA00022763"/>
    </source>
</evidence>
<keyword evidence="9" id="KW-0233">DNA recombination</keyword>
<keyword evidence="11" id="KW-0539">Nucleus</keyword>
<evidence type="ECO:0000256" key="7">
    <source>
        <dbReference type="ARBA" id="ARBA00022840"/>
    </source>
</evidence>
<comment type="subcellular location">
    <subcellularLocation>
        <location evidence="2">Chromosome</location>
    </subcellularLocation>
    <subcellularLocation>
        <location evidence="1">Nucleus</location>
    </subcellularLocation>
</comment>
<keyword evidence="8" id="KW-0175">Coiled coil</keyword>
<accession>F0ZW21</accession>
<dbReference type="GO" id="GO:0006302">
    <property type="term" value="P:double-strand break repair"/>
    <property type="evidence" value="ECO:0007669"/>
    <property type="project" value="InterPro"/>
</dbReference>
<dbReference type="STRING" id="5786.F0ZW21"/>
<feature type="compositionally biased region" description="Basic and acidic residues" evidence="12">
    <location>
        <begin position="87"/>
        <end position="99"/>
    </location>
</feature>
<feature type="compositionally biased region" description="Acidic residues" evidence="12">
    <location>
        <begin position="71"/>
        <end position="86"/>
    </location>
</feature>
<dbReference type="KEGG" id="dpp:DICPUDRAFT_39291"/>
<feature type="compositionally biased region" description="Acidic residues" evidence="12">
    <location>
        <begin position="48"/>
        <end position="61"/>
    </location>
</feature>
<dbReference type="GO" id="GO:0005634">
    <property type="term" value="C:nucleus"/>
    <property type="evidence" value="ECO:0007669"/>
    <property type="project" value="UniProtKB-SubCell"/>
</dbReference>
<evidence type="ECO:0000256" key="4">
    <source>
        <dbReference type="ARBA" id="ARBA00022454"/>
    </source>
</evidence>
<dbReference type="SUPFAM" id="SSF52540">
    <property type="entry name" value="P-loop containing nucleoside triphosphate hydrolases"/>
    <property type="match status" value="1"/>
</dbReference>
<reference evidence="15" key="1">
    <citation type="journal article" date="2011" name="Genome Biol.">
        <title>Comparative genomics of the social amoebae Dictyostelium discoideum and Dictyostelium purpureum.</title>
        <authorList>
            <consortium name="US DOE Joint Genome Institute (JGI-PGF)"/>
            <person name="Sucgang R."/>
            <person name="Kuo A."/>
            <person name="Tian X."/>
            <person name="Salerno W."/>
            <person name="Parikh A."/>
            <person name="Feasley C.L."/>
            <person name="Dalin E."/>
            <person name="Tu H."/>
            <person name="Huang E."/>
            <person name="Barry K."/>
            <person name="Lindquist E."/>
            <person name="Shapiro H."/>
            <person name="Bruce D."/>
            <person name="Schmutz J."/>
            <person name="Salamov A."/>
            <person name="Fey P."/>
            <person name="Gaudet P."/>
            <person name="Anjard C."/>
            <person name="Babu M.M."/>
            <person name="Basu S."/>
            <person name="Bushmanova Y."/>
            <person name="van der Wel H."/>
            <person name="Katoh-Kurasawa M."/>
            <person name="Dinh C."/>
            <person name="Coutinho P.M."/>
            <person name="Saito T."/>
            <person name="Elias M."/>
            <person name="Schaap P."/>
            <person name="Kay R.R."/>
            <person name="Henrissat B."/>
            <person name="Eichinger L."/>
            <person name="Rivero F."/>
            <person name="Putnam N.H."/>
            <person name="West C.M."/>
            <person name="Loomis W.F."/>
            <person name="Chisholm R.L."/>
            <person name="Shaulsky G."/>
            <person name="Strassmann J.E."/>
            <person name="Queller D.C."/>
            <person name="Kuspa A."/>
            <person name="Grigoriev I.V."/>
        </authorList>
    </citation>
    <scope>NUCLEOTIDE SEQUENCE [LARGE SCALE GENOMIC DNA]</scope>
    <source>
        <strain evidence="15">QSDP1</strain>
    </source>
</reference>
<dbReference type="Gene3D" id="3.40.50.300">
    <property type="entry name" value="P-loop containing nucleotide triphosphate hydrolases"/>
    <property type="match status" value="1"/>
</dbReference>
<evidence type="ECO:0000313" key="15">
    <source>
        <dbReference type="Proteomes" id="UP000001064"/>
    </source>
</evidence>
<dbReference type="GeneID" id="10507806"/>
<dbReference type="OrthoDB" id="10072614at2759"/>
<dbReference type="InterPro" id="IPR038729">
    <property type="entry name" value="Rad50/SbcC_AAA"/>
</dbReference>
<dbReference type="RefSeq" id="XP_003291614.1">
    <property type="nucleotide sequence ID" value="XM_003291566.1"/>
</dbReference>
<evidence type="ECO:0000256" key="1">
    <source>
        <dbReference type="ARBA" id="ARBA00004123"/>
    </source>
</evidence>
<keyword evidence="4" id="KW-0158">Chromosome</keyword>
<evidence type="ECO:0000256" key="5">
    <source>
        <dbReference type="ARBA" id="ARBA00022741"/>
    </source>
</evidence>
<dbReference type="PANTHER" id="PTHR19306">
    <property type="entry name" value="STRUCTURAL MAINTENANCE OF CHROMOSOMES 5,6 SMC5, SMC6"/>
    <property type="match status" value="1"/>
</dbReference>
<dbReference type="EMBL" id="GL871226">
    <property type="protein sequence ID" value="EGC31844.1"/>
    <property type="molecule type" value="Genomic_DNA"/>
</dbReference>
<dbReference type="InterPro" id="IPR027417">
    <property type="entry name" value="P-loop_NTPase"/>
</dbReference>
<keyword evidence="7" id="KW-0067">ATP-binding</keyword>
<keyword evidence="5" id="KW-0547">Nucleotide-binding</keyword>
<gene>
    <name evidence="14" type="ORF">DICPUDRAFT_39291</name>
</gene>
<evidence type="ECO:0000256" key="10">
    <source>
        <dbReference type="ARBA" id="ARBA00023204"/>
    </source>
</evidence>
<dbReference type="AlphaFoldDB" id="F0ZW21"/>
<dbReference type="GO" id="GO:0006310">
    <property type="term" value="P:DNA recombination"/>
    <property type="evidence" value="ECO:0007669"/>
    <property type="project" value="UniProtKB-KW"/>
</dbReference>
<dbReference type="PANTHER" id="PTHR19306:SF6">
    <property type="entry name" value="STRUCTURAL MAINTENANCE OF CHROMOSOMES PROTEIN 6"/>
    <property type="match status" value="1"/>
</dbReference>
<dbReference type="eggNOG" id="KOG0250">
    <property type="taxonomic scope" value="Eukaryota"/>
</dbReference>
<dbReference type="InParanoid" id="F0ZW21"/>
<dbReference type="Pfam" id="PF13476">
    <property type="entry name" value="AAA_23"/>
    <property type="match status" value="1"/>
</dbReference>
<evidence type="ECO:0000313" key="14">
    <source>
        <dbReference type="EMBL" id="EGC31844.1"/>
    </source>
</evidence>
<evidence type="ECO:0000256" key="2">
    <source>
        <dbReference type="ARBA" id="ARBA00004286"/>
    </source>
</evidence>
<dbReference type="GO" id="GO:0016887">
    <property type="term" value="F:ATP hydrolysis activity"/>
    <property type="evidence" value="ECO:0007669"/>
    <property type="project" value="InterPro"/>
</dbReference>
<feature type="domain" description="Rad50/SbcC-type AAA" evidence="13">
    <location>
        <begin position="111"/>
        <end position="295"/>
    </location>
</feature>
<evidence type="ECO:0000256" key="3">
    <source>
        <dbReference type="ARBA" id="ARBA00006793"/>
    </source>
</evidence>